<dbReference type="EMBL" id="LR796592">
    <property type="protein sequence ID" value="CAB4153251.1"/>
    <property type="molecule type" value="Genomic_DNA"/>
</dbReference>
<evidence type="ECO:0000259" key="1">
    <source>
        <dbReference type="Pfam" id="PF22262"/>
    </source>
</evidence>
<reference evidence="2" key="1">
    <citation type="submission" date="2020-04" db="EMBL/GenBank/DDBJ databases">
        <authorList>
            <person name="Chiriac C."/>
            <person name="Salcher M."/>
            <person name="Ghai R."/>
            <person name="Kavagutti S V."/>
        </authorList>
    </citation>
    <scope>NUCLEOTIDE SEQUENCE</scope>
</reference>
<dbReference type="InterPro" id="IPR053802">
    <property type="entry name" value="DUF6950"/>
</dbReference>
<organism evidence="2">
    <name type="scientific">uncultured Caudovirales phage</name>
    <dbReference type="NCBI Taxonomy" id="2100421"/>
    <lineage>
        <taxon>Viruses</taxon>
        <taxon>Duplodnaviria</taxon>
        <taxon>Heunggongvirae</taxon>
        <taxon>Uroviricota</taxon>
        <taxon>Caudoviricetes</taxon>
        <taxon>Peduoviridae</taxon>
        <taxon>Maltschvirus</taxon>
        <taxon>Maltschvirus maltsch</taxon>
    </lineage>
</organism>
<proteinExistence type="predicted"/>
<sequence length="131" mass="14234">MRNNDWAEKMWEVFYNHSETSFEWGINDCCLFVARTVDAMSGSSIEQDLSAIYQNEIGAMKYIAKSGGLIPAISIHLGEPVTGIPMRGDIVVVDGGEGLAAGVCIGNHIACLATKGMQFLPKNEILARWAV</sequence>
<name>A0A6J5N5E2_9CAUD</name>
<dbReference type="Pfam" id="PF22262">
    <property type="entry name" value="DUF6950"/>
    <property type="match status" value="1"/>
</dbReference>
<accession>A0A6J5N5E2</accession>
<gene>
    <name evidence="2" type="ORF">UFOVP605_52</name>
</gene>
<feature type="domain" description="DUF6950" evidence="1">
    <location>
        <begin position="1"/>
        <end position="131"/>
    </location>
</feature>
<protein>
    <recommendedName>
        <fullName evidence="1">DUF6950 domain-containing protein</fullName>
    </recommendedName>
</protein>
<evidence type="ECO:0000313" key="2">
    <source>
        <dbReference type="EMBL" id="CAB4153251.1"/>
    </source>
</evidence>